<evidence type="ECO:0000256" key="1">
    <source>
        <dbReference type="SAM" id="MobiDB-lite"/>
    </source>
</evidence>
<organism evidence="2 3">
    <name type="scientific">Zophobas morio</name>
    <dbReference type="NCBI Taxonomy" id="2755281"/>
    <lineage>
        <taxon>Eukaryota</taxon>
        <taxon>Metazoa</taxon>
        <taxon>Ecdysozoa</taxon>
        <taxon>Arthropoda</taxon>
        <taxon>Hexapoda</taxon>
        <taxon>Insecta</taxon>
        <taxon>Pterygota</taxon>
        <taxon>Neoptera</taxon>
        <taxon>Endopterygota</taxon>
        <taxon>Coleoptera</taxon>
        <taxon>Polyphaga</taxon>
        <taxon>Cucujiformia</taxon>
        <taxon>Tenebrionidae</taxon>
        <taxon>Zophobas</taxon>
    </lineage>
</organism>
<protein>
    <submittedName>
        <fullName evidence="2">Uncharacterized protein</fullName>
    </submittedName>
</protein>
<feature type="region of interest" description="Disordered" evidence="1">
    <location>
        <begin position="1"/>
        <end position="20"/>
    </location>
</feature>
<accession>A0AA38M4D3</accession>
<evidence type="ECO:0000313" key="3">
    <source>
        <dbReference type="Proteomes" id="UP001168821"/>
    </source>
</evidence>
<proteinExistence type="predicted"/>
<evidence type="ECO:0000313" key="2">
    <source>
        <dbReference type="EMBL" id="KAJ3642369.1"/>
    </source>
</evidence>
<comment type="caution">
    <text evidence="2">The sequence shown here is derived from an EMBL/GenBank/DDBJ whole genome shotgun (WGS) entry which is preliminary data.</text>
</comment>
<dbReference type="AlphaFoldDB" id="A0AA38M4D3"/>
<sequence length="159" mass="18205">MRTGRRRDAPASVARLVSSAPPKQLSAVQERRDALTAWISRTGGHARTDGFLSFNSFITTGVEKDGPDSYLPADTQEKWNSQRCWRRRGGGYSEEYPLRACKVSTECHNLRLRRAVLEKKLFEDREVLNELDGVLREDSGNDRQFSVFVKFSFVKFFVL</sequence>
<dbReference type="Proteomes" id="UP001168821">
    <property type="component" value="Unassembled WGS sequence"/>
</dbReference>
<dbReference type="EMBL" id="JALNTZ010000008">
    <property type="protein sequence ID" value="KAJ3642369.1"/>
    <property type="molecule type" value="Genomic_DNA"/>
</dbReference>
<gene>
    <name evidence="2" type="ORF">Zmor_025164</name>
</gene>
<reference evidence="2" key="1">
    <citation type="journal article" date="2023" name="G3 (Bethesda)">
        <title>Whole genome assemblies of Zophobas morio and Tenebrio molitor.</title>
        <authorList>
            <person name="Kaur S."/>
            <person name="Stinson S.A."/>
            <person name="diCenzo G.C."/>
        </authorList>
    </citation>
    <scope>NUCLEOTIDE SEQUENCE</scope>
    <source>
        <strain evidence="2">QUZm001</strain>
    </source>
</reference>
<name>A0AA38M4D3_9CUCU</name>
<keyword evidence="3" id="KW-1185">Reference proteome</keyword>